<dbReference type="AlphaFoldDB" id="A0A6B8THF6"/>
<accession>A0A6B8THF6</accession>
<evidence type="ECO:0000313" key="4">
    <source>
        <dbReference type="Proteomes" id="UP000426857"/>
    </source>
</evidence>
<dbReference type="SMART" id="SM00471">
    <property type="entry name" value="HDc"/>
    <property type="match status" value="1"/>
</dbReference>
<sequence>MIIVMCSPYGITFPSNETPWSCRKNRAVAYRGPMTDFAAHPDDTIRRAHALAAEAHRDNVRPGPGGEDEPYLRHVERVAEIVEAAGGAPQLVAAALLHDVAEDHREFWAVARDGVARDVVKHVETLTRRSGESYPDFVERTAADGQSRAIKLADVRDNHGSLDNLPTGTDDERARVKKLRARYEKALERLELAENEGEGRDEGPKR</sequence>
<dbReference type="Proteomes" id="UP000426857">
    <property type="component" value="Chromosome"/>
</dbReference>
<dbReference type="EMBL" id="CP046322">
    <property type="protein sequence ID" value="QGS35074.1"/>
    <property type="molecule type" value="Genomic_DNA"/>
</dbReference>
<evidence type="ECO:0000313" key="3">
    <source>
        <dbReference type="EMBL" id="QGS35074.1"/>
    </source>
</evidence>
<feature type="domain" description="HD/PDEase" evidence="2">
    <location>
        <begin position="67"/>
        <end position="168"/>
    </location>
</feature>
<dbReference type="Gene3D" id="1.10.3210.10">
    <property type="entry name" value="Hypothetical protein af1432"/>
    <property type="match status" value="1"/>
</dbReference>
<proteinExistence type="predicted"/>
<keyword evidence="1" id="KW-0175">Coiled coil</keyword>
<gene>
    <name evidence="3" type="ORF">FOB82_09090</name>
</gene>
<protein>
    <submittedName>
        <fullName evidence="3">HD domain-containing protein</fullName>
    </submittedName>
</protein>
<name>A0A6B8THF6_9CORY</name>
<feature type="coiled-coil region" evidence="1">
    <location>
        <begin position="169"/>
        <end position="196"/>
    </location>
</feature>
<dbReference type="InterPro" id="IPR003607">
    <property type="entry name" value="HD/PDEase_dom"/>
</dbReference>
<reference evidence="3 4" key="1">
    <citation type="submission" date="2019-11" db="EMBL/GenBank/DDBJ databases">
        <title>FDA dAtabase for Regulatory Grade micrObial Sequences (FDA-ARGOS): Supporting development and validation of Infectious Disease Dx tests.</title>
        <authorList>
            <person name="Kerrigan L."/>
            <person name="Long C."/>
            <person name="Tallon L."/>
            <person name="Sadzewicz L."/>
            <person name="Vavikolanu K."/>
            <person name="Mehta A."/>
            <person name="Aluvathingal J."/>
            <person name="Nadendla S."/>
            <person name="Yan Y."/>
            <person name="Sichtig H."/>
        </authorList>
    </citation>
    <scope>NUCLEOTIDE SEQUENCE [LARGE SCALE GENOMIC DNA]</scope>
    <source>
        <strain evidence="3 4">FDAARGOS_674</strain>
    </source>
</reference>
<dbReference type="SUPFAM" id="SSF109604">
    <property type="entry name" value="HD-domain/PDEase-like"/>
    <property type="match status" value="1"/>
</dbReference>
<dbReference type="KEGG" id="cxe:FOB82_09090"/>
<evidence type="ECO:0000256" key="1">
    <source>
        <dbReference type="SAM" id="Coils"/>
    </source>
</evidence>
<organism evidence="3 4">
    <name type="scientific">Corynebacterium xerosis</name>
    <dbReference type="NCBI Taxonomy" id="1725"/>
    <lineage>
        <taxon>Bacteria</taxon>
        <taxon>Bacillati</taxon>
        <taxon>Actinomycetota</taxon>
        <taxon>Actinomycetes</taxon>
        <taxon>Mycobacteriales</taxon>
        <taxon>Corynebacteriaceae</taxon>
        <taxon>Corynebacterium</taxon>
    </lineage>
</organism>
<dbReference type="Pfam" id="PF13328">
    <property type="entry name" value="HD_4"/>
    <property type="match status" value="1"/>
</dbReference>
<evidence type="ECO:0000259" key="2">
    <source>
        <dbReference type="SMART" id="SM00471"/>
    </source>
</evidence>